<dbReference type="PANTHER" id="PTHR21240">
    <property type="entry name" value="2-AMINO-3-CARBOXYLMUCONATE-6-SEMIALDEHYDE DECARBOXYLASE"/>
    <property type="match status" value="1"/>
</dbReference>
<evidence type="ECO:0000313" key="3">
    <source>
        <dbReference type="EMBL" id="WWX26104.1"/>
    </source>
</evidence>
<dbReference type="CDD" id="cd01292">
    <property type="entry name" value="metallo-dependent_hydrolases"/>
    <property type="match status" value="1"/>
</dbReference>
<protein>
    <submittedName>
        <fullName evidence="3">Amidohydrolase family protein</fullName>
    </submittedName>
</protein>
<evidence type="ECO:0000256" key="1">
    <source>
        <dbReference type="ARBA" id="ARBA00023239"/>
    </source>
</evidence>
<gene>
    <name evidence="3" type="ORF">V8247_03815</name>
</gene>
<sequence length="281" mass="30980">MIIDVHTHVFSPEVTMRREEYAANDVCFAQLYGNAKAKLRTAEDLISEMEDSGVNKAVILNIGWGSHELCVRTNDYILEAASRYPDRLIPFVSVQPAAGQAALAELKRCAVAGARGLGELRPDVQGFDLNDRRLIKPLVKTLTDLGMVMTCHADEPVGHHYPGKGTLTPDVLFPFIEAHPGLRLILSHWGGGLPFYGLMPEVEKALTNVWFDSAASPFLYQPEIFERVSELVGADKILFGSDWPLLKQRRCLDELRATNLSTWSMRSISGGNAAGMLGLSE</sequence>
<accession>A0ABZ2J919</accession>
<dbReference type="Pfam" id="PF04909">
    <property type="entry name" value="Amidohydro_2"/>
    <property type="match status" value="1"/>
</dbReference>
<dbReference type="InterPro" id="IPR032466">
    <property type="entry name" value="Metal_Hydrolase"/>
</dbReference>
<feature type="domain" description="Amidohydrolase-related" evidence="2">
    <location>
        <begin position="3"/>
        <end position="279"/>
    </location>
</feature>
<dbReference type="SUPFAM" id="SSF51556">
    <property type="entry name" value="Metallo-dependent hydrolases"/>
    <property type="match status" value="1"/>
</dbReference>
<evidence type="ECO:0000313" key="4">
    <source>
        <dbReference type="Proteomes" id="UP001375370"/>
    </source>
</evidence>
<proteinExistence type="predicted"/>
<dbReference type="Proteomes" id="UP001375370">
    <property type="component" value="Chromosome"/>
</dbReference>
<organism evidence="3 4">
    <name type="scientific">Candidatus Dehalogenimonas loeffleri</name>
    <dbReference type="NCBI Taxonomy" id="3127115"/>
    <lineage>
        <taxon>Bacteria</taxon>
        <taxon>Bacillati</taxon>
        <taxon>Chloroflexota</taxon>
        <taxon>Dehalococcoidia</taxon>
        <taxon>Dehalococcoidales</taxon>
        <taxon>Dehalococcoidaceae</taxon>
        <taxon>Dehalogenimonas</taxon>
    </lineage>
</organism>
<name>A0ABZ2J919_9CHLR</name>
<dbReference type="EMBL" id="CP146612">
    <property type="protein sequence ID" value="WWX26104.1"/>
    <property type="molecule type" value="Genomic_DNA"/>
</dbReference>
<keyword evidence="4" id="KW-1185">Reference proteome</keyword>
<reference evidence="3 4" key="1">
    <citation type="submission" date="2024-03" db="EMBL/GenBank/DDBJ databases">
        <title>A Dehalogenimonas Isolated from Estuarine Sediments Dihaloeliminates Chlorinated Alkanes.</title>
        <authorList>
            <person name="Yang Y."/>
            <person name="Wang H."/>
        </authorList>
    </citation>
    <scope>NUCLEOTIDE SEQUENCE [LARGE SCALE GENOMIC DNA]</scope>
    <source>
        <strain evidence="3 4">W</strain>
    </source>
</reference>
<dbReference type="InterPro" id="IPR006680">
    <property type="entry name" value="Amidohydro-rel"/>
</dbReference>
<dbReference type="PANTHER" id="PTHR21240:SF28">
    <property type="entry name" value="ISO-OROTATE DECARBOXYLASE (EUROFUNG)"/>
    <property type="match status" value="1"/>
</dbReference>
<dbReference type="Gene3D" id="3.20.20.140">
    <property type="entry name" value="Metal-dependent hydrolases"/>
    <property type="match status" value="1"/>
</dbReference>
<evidence type="ECO:0000259" key="2">
    <source>
        <dbReference type="Pfam" id="PF04909"/>
    </source>
</evidence>
<dbReference type="RefSeq" id="WP_338738937.1">
    <property type="nucleotide sequence ID" value="NZ_CP146612.1"/>
</dbReference>
<keyword evidence="1" id="KW-0456">Lyase</keyword>
<dbReference type="InterPro" id="IPR032465">
    <property type="entry name" value="ACMSD"/>
</dbReference>